<evidence type="ECO:0000259" key="4">
    <source>
        <dbReference type="PROSITE" id="PS50989"/>
    </source>
</evidence>
<reference evidence="5 6" key="1">
    <citation type="submission" date="2013-06" db="EMBL/GenBank/DDBJ databases">
        <title>The draft sequence of the Mycobacterium elephantis genome.</title>
        <authorList>
            <person name="Pettersson F.B."/>
            <person name="Das S."/>
            <person name="Dasgupta S."/>
            <person name="Bhattacharya A."/>
            <person name="Kirsebom L.A."/>
        </authorList>
    </citation>
    <scope>NUCLEOTIDE SEQUENCE [LARGE SCALE GENOMIC DNA]</scope>
    <source>
        <strain evidence="5 6">DSM 44368</strain>
    </source>
</reference>
<dbReference type="InterPro" id="IPR051047">
    <property type="entry name" value="AccD/PCCB"/>
</dbReference>
<evidence type="ECO:0000256" key="1">
    <source>
        <dbReference type="ARBA" id="ARBA00006102"/>
    </source>
</evidence>
<dbReference type="PROSITE" id="PS50989">
    <property type="entry name" value="COA_CT_CTER"/>
    <property type="match status" value="1"/>
</dbReference>
<feature type="domain" description="CoA carboxyltransferase C-terminal" evidence="4">
    <location>
        <begin position="281"/>
        <end position="525"/>
    </location>
</feature>
<keyword evidence="6" id="KW-1185">Reference proteome</keyword>
<protein>
    <submittedName>
        <fullName evidence="5">Acetyl-CoA carboxylase subunit beta</fullName>
    </submittedName>
</protein>
<comment type="caution">
    <text evidence="5">The sequence shown here is derived from an EMBL/GenBank/DDBJ whole genome shotgun (WGS) entry which is preliminary data.</text>
</comment>
<dbReference type="SUPFAM" id="SSF52096">
    <property type="entry name" value="ClpP/crotonase"/>
    <property type="match status" value="2"/>
</dbReference>
<dbReference type="InterPro" id="IPR029045">
    <property type="entry name" value="ClpP/crotonase-like_dom_sf"/>
</dbReference>
<proteinExistence type="inferred from homology"/>
<dbReference type="Proteomes" id="UP000287177">
    <property type="component" value="Unassembled WGS sequence"/>
</dbReference>
<dbReference type="AlphaFoldDB" id="A0A439DYX1"/>
<evidence type="ECO:0000256" key="2">
    <source>
        <dbReference type="SAM" id="MobiDB-lite"/>
    </source>
</evidence>
<dbReference type="Pfam" id="PF01039">
    <property type="entry name" value="Carboxyl_trans"/>
    <property type="match status" value="1"/>
</dbReference>
<dbReference type="InterPro" id="IPR011763">
    <property type="entry name" value="COA_CT_C"/>
</dbReference>
<gene>
    <name evidence="5" type="ORF">MELE44368_11685</name>
</gene>
<evidence type="ECO:0000313" key="6">
    <source>
        <dbReference type="Proteomes" id="UP000287177"/>
    </source>
</evidence>
<dbReference type="PANTHER" id="PTHR43842">
    <property type="entry name" value="PROPIONYL-COA CARBOXYLASE BETA CHAIN"/>
    <property type="match status" value="1"/>
</dbReference>
<dbReference type="GO" id="GO:0009317">
    <property type="term" value="C:acetyl-CoA carboxylase complex"/>
    <property type="evidence" value="ECO:0007669"/>
    <property type="project" value="TreeGrafter"/>
</dbReference>
<dbReference type="InterPro" id="IPR034733">
    <property type="entry name" value="AcCoA_carboxyl_beta"/>
</dbReference>
<dbReference type="GO" id="GO:0004658">
    <property type="term" value="F:propionyl-CoA carboxylase activity"/>
    <property type="evidence" value="ECO:0007669"/>
    <property type="project" value="TreeGrafter"/>
</dbReference>
<evidence type="ECO:0000313" key="5">
    <source>
        <dbReference type="EMBL" id="RWA22873.1"/>
    </source>
</evidence>
<feature type="compositionally biased region" description="Polar residues" evidence="2">
    <location>
        <begin position="1"/>
        <end position="16"/>
    </location>
</feature>
<dbReference type="RefSeq" id="WP_128107271.1">
    <property type="nucleotide sequence ID" value="NZ_ATDN01000003.1"/>
</dbReference>
<name>A0A439DYX1_9MYCO</name>
<dbReference type="InterPro" id="IPR011762">
    <property type="entry name" value="COA_CT_N"/>
</dbReference>
<dbReference type="Gene3D" id="3.90.226.10">
    <property type="entry name" value="2-enoyl-CoA Hydratase, Chain A, domain 1"/>
    <property type="match status" value="2"/>
</dbReference>
<evidence type="ECO:0000259" key="3">
    <source>
        <dbReference type="PROSITE" id="PS50980"/>
    </source>
</evidence>
<dbReference type="PANTHER" id="PTHR43842:SF2">
    <property type="entry name" value="PROPIONYL-COA CARBOXYLASE BETA CHAIN, MITOCHONDRIAL"/>
    <property type="match status" value="1"/>
</dbReference>
<dbReference type="PROSITE" id="PS50980">
    <property type="entry name" value="COA_CT_NTER"/>
    <property type="match status" value="1"/>
</dbReference>
<organism evidence="5 6">
    <name type="scientific">Mycolicibacterium elephantis DSM 44368</name>
    <dbReference type="NCBI Taxonomy" id="1335622"/>
    <lineage>
        <taxon>Bacteria</taxon>
        <taxon>Bacillati</taxon>
        <taxon>Actinomycetota</taxon>
        <taxon>Actinomycetes</taxon>
        <taxon>Mycobacteriales</taxon>
        <taxon>Mycobacteriaceae</taxon>
        <taxon>Mycolicibacterium</taxon>
    </lineage>
</organism>
<sequence length="532" mass="57882">MTTESIPPTRTESLPPTRTKTTAELLAELREKLEQAKEPAGEKAVAKRAKKGIPSARERIHALLDPGSFLEIGALCKTPGDPNALFGDGVVTGHGRINGRPVGVFSHDQTVFQGSVGEMFGRKVAKLMEWVAMVGCPIIGINDSAGARIQDAVTSLAWYAELGRRHELLRGLVPEISIILGKCAGGAVYSPIQTDLVVAVRDQGYMFVTGPDVIKDVTGEDVSLDELGGADAQARYGNIHQVVEDEAAAFQYVRDYLSFLPANTFDDPPIVNPGLEPEITPHDYELDSIVPDSDNMAYDMHEILLRIFDDGDVFDVAEQQGPAIITAFARVDGRPVGVIANQPMHLSGAIDNEASDKAARFIRFCDSYNLPLVFVVDTPGFLPGVEQEKGGIIKRGGRFLNAVVEADVPKVTITIRKSYGGAYAVMGSKQLSADLNFAWPTARIAVIGAEGAAQLIMKRFPDPNTPEAQKIRADFIEGYNLNMATPWIAAERGFIDAVIQPHETRLLLRKSLNLLRDKQIQRVQRKHGLTPI</sequence>
<comment type="similarity">
    <text evidence="1">Belongs to the AccD/PCCB family.</text>
</comment>
<feature type="region of interest" description="Disordered" evidence="2">
    <location>
        <begin position="1"/>
        <end position="20"/>
    </location>
</feature>
<feature type="domain" description="CoA carboxyltransferase N-terminal" evidence="3">
    <location>
        <begin position="22"/>
        <end position="272"/>
    </location>
</feature>
<dbReference type="EMBL" id="ATDN01000003">
    <property type="protein sequence ID" value="RWA22873.1"/>
    <property type="molecule type" value="Genomic_DNA"/>
</dbReference>
<accession>A0A439DYX1</accession>